<reference evidence="1" key="1">
    <citation type="submission" date="2012-02" db="EMBL/GenBank/DDBJ databases">
        <title>The complete genome of Frateuria aurantia DSM 6220.</title>
        <authorList>
            <consortium name="US DOE Joint Genome Institute (JGI-PGF)"/>
            <person name="Lucas S."/>
            <person name="Copeland A."/>
            <person name="Lapidus A."/>
            <person name="Glavina del Rio T."/>
            <person name="Dalin E."/>
            <person name="Tice H."/>
            <person name="Bruce D."/>
            <person name="Goodwin L."/>
            <person name="Pitluck S."/>
            <person name="Peters L."/>
            <person name="Ovchinnikova G."/>
            <person name="Teshima H."/>
            <person name="Kyrpides N."/>
            <person name="Mavromatis K."/>
            <person name="Ivanova N."/>
            <person name="Brettin T."/>
            <person name="Detter J.C."/>
            <person name="Han C."/>
            <person name="Larimer F."/>
            <person name="Land M."/>
            <person name="Hauser L."/>
            <person name="Markowitz V."/>
            <person name="Cheng J.-F."/>
            <person name="Hugenholtz P."/>
            <person name="Woyke T."/>
            <person name="Wu D."/>
            <person name="Brambilla E."/>
            <person name="Klenk H.-P."/>
            <person name="Eisen J.A."/>
        </authorList>
    </citation>
    <scope>NUCLEOTIDE SEQUENCE</scope>
    <source>
        <strain evidence="1">DSM 6220</strain>
    </source>
</reference>
<dbReference type="AlphaFoldDB" id="H8L1U0"/>
<evidence type="ECO:0000313" key="1">
    <source>
        <dbReference type="EMBL" id="AFC86351.1"/>
    </source>
</evidence>
<keyword evidence="2" id="KW-1185">Reference proteome</keyword>
<organism evidence="1 2">
    <name type="scientific">Frateuria aurantia (strain ATCC 33424 / DSM 6220 / KCTC 2777 / LMG 1558 / NBRC 3245 / NCIMB 13370)</name>
    <name type="common">Acetobacter aurantius</name>
    <dbReference type="NCBI Taxonomy" id="767434"/>
    <lineage>
        <taxon>Bacteria</taxon>
        <taxon>Pseudomonadati</taxon>
        <taxon>Pseudomonadota</taxon>
        <taxon>Gammaproteobacteria</taxon>
        <taxon>Lysobacterales</taxon>
        <taxon>Rhodanobacteraceae</taxon>
        <taxon>Frateuria</taxon>
    </lineage>
</organism>
<dbReference type="RefSeq" id="WP_014403354.1">
    <property type="nucleotide sequence ID" value="NC_017033.1"/>
</dbReference>
<evidence type="ECO:0000313" key="2">
    <source>
        <dbReference type="Proteomes" id="UP000005234"/>
    </source>
</evidence>
<dbReference type="InterPro" id="IPR031894">
    <property type="entry name" value="RexA"/>
</dbReference>
<gene>
    <name evidence="1" type="ordered locus">Fraau_1963</name>
</gene>
<dbReference type="Proteomes" id="UP000005234">
    <property type="component" value="Chromosome"/>
</dbReference>
<name>H8L1U0_FRAAD</name>
<proteinExistence type="predicted"/>
<accession>H8L1U0</accession>
<dbReference type="OrthoDB" id="6065089at2"/>
<dbReference type="KEGG" id="fau:Fraau_1963"/>
<sequence>MNVNYFGYYLHDHKTNKDYQIDLSDLFDSISNNKYPDINSNLYYNGDRIYPLPYLGSTYLLIQSRDNELIKFIERATLKHEDLSTKLGTANSVGMASYVKFEPNWIAIVSKVLSPRIQALSHIINHFIRCLGSDLEFKLAAFNDKVSKKDIVKLNHVSSISIGLNASSSLTSKLVGTLLGNGYPATSDIGGIEIRLKPSSSKSNLKKDLQNIAINIPDSDIDELDARGKIEATDRMRDLYIHGSGGLKDFIRPRYEHEIPSSITKAASLNTALQAKIKEFSGDPNYIKTSDPHAIGLNW</sequence>
<dbReference type="Pfam" id="PF15969">
    <property type="entry name" value="RexA"/>
    <property type="match status" value="1"/>
</dbReference>
<dbReference type="HOGENOM" id="CLU_929846_0_0_6"/>
<protein>
    <submittedName>
        <fullName evidence="1">Uncharacterized protein</fullName>
    </submittedName>
</protein>
<dbReference type="EMBL" id="CP003350">
    <property type="protein sequence ID" value="AFC86351.1"/>
    <property type="molecule type" value="Genomic_DNA"/>
</dbReference>